<protein>
    <submittedName>
        <fullName evidence="1">Uncharacterized protein</fullName>
    </submittedName>
</protein>
<evidence type="ECO:0000313" key="1">
    <source>
        <dbReference type="EMBL" id="KAA0036168.1"/>
    </source>
</evidence>
<gene>
    <name evidence="1" type="ORF">E6C27_scaffold69G00270</name>
</gene>
<organism evidence="1 2">
    <name type="scientific">Cucumis melo var. makuwa</name>
    <name type="common">Oriental melon</name>
    <dbReference type="NCBI Taxonomy" id="1194695"/>
    <lineage>
        <taxon>Eukaryota</taxon>
        <taxon>Viridiplantae</taxon>
        <taxon>Streptophyta</taxon>
        <taxon>Embryophyta</taxon>
        <taxon>Tracheophyta</taxon>
        <taxon>Spermatophyta</taxon>
        <taxon>Magnoliopsida</taxon>
        <taxon>eudicotyledons</taxon>
        <taxon>Gunneridae</taxon>
        <taxon>Pentapetalae</taxon>
        <taxon>rosids</taxon>
        <taxon>fabids</taxon>
        <taxon>Cucurbitales</taxon>
        <taxon>Cucurbitaceae</taxon>
        <taxon>Benincaseae</taxon>
        <taxon>Cucumis</taxon>
    </lineage>
</organism>
<accession>A0A5A7T003</accession>
<name>A0A5A7T003_CUCMM</name>
<dbReference type="EMBL" id="SSTE01019715">
    <property type="protein sequence ID" value="KAA0036168.1"/>
    <property type="molecule type" value="Genomic_DNA"/>
</dbReference>
<reference evidence="1 2" key="1">
    <citation type="submission" date="2019-08" db="EMBL/GenBank/DDBJ databases">
        <title>Draft genome sequences of two oriental melons (Cucumis melo L. var makuwa).</title>
        <authorList>
            <person name="Kwon S.-Y."/>
        </authorList>
    </citation>
    <scope>NUCLEOTIDE SEQUENCE [LARGE SCALE GENOMIC DNA]</scope>
    <source>
        <strain evidence="2">cv. SW 3</strain>
        <tissue evidence="1">Leaf</tissue>
    </source>
</reference>
<dbReference type="AlphaFoldDB" id="A0A5A7T003"/>
<evidence type="ECO:0000313" key="2">
    <source>
        <dbReference type="Proteomes" id="UP000321393"/>
    </source>
</evidence>
<dbReference type="Proteomes" id="UP000321393">
    <property type="component" value="Unassembled WGS sequence"/>
</dbReference>
<comment type="caution">
    <text evidence="1">The sequence shown here is derived from an EMBL/GenBank/DDBJ whole genome shotgun (WGS) entry which is preliminary data.</text>
</comment>
<sequence>MARQGHFWSLASLPLPLPRPLPEKHDMKRVSIKYSVRDPLLVPLVLNIELIVEISYLEIYSTSPNCKTSVLSKQRAKQIINLPKIRWKRAKLGLAARLEEQEPAQLGLAAGGRHGSARYRSCARAARTRARLGYAGARGAAMASGG</sequence>
<proteinExistence type="predicted"/>